<gene>
    <name evidence="5" type="ORF">QR46_2332</name>
</gene>
<evidence type="ECO:0000256" key="2">
    <source>
        <dbReference type="ARBA" id="ARBA00022705"/>
    </source>
</evidence>
<dbReference type="PANTHER" id="PTHR21206:SF0">
    <property type="entry name" value="DNA REPLICATION COMPLEX GINS PROTEIN SLD5"/>
    <property type="match status" value="1"/>
</dbReference>
<dbReference type="GO" id="GO:0006261">
    <property type="term" value="P:DNA-templated DNA replication"/>
    <property type="evidence" value="ECO:0007669"/>
    <property type="project" value="InterPro"/>
</dbReference>
<dbReference type="EMBL" id="JXTI01000061">
    <property type="protein sequence ID" value="KWX13634.1"/>
    <property type="molecule type" value="Genomic_DNA"/>
</dbReference>
<dbReference type="InterPro" id="IPR038749">
    <property type="entry name" value="Sld5_GINS_A"/>
</dbReference>
<dbReference type="OrthoDB" id="338231at2759"/>
<evidence type="ECO:0000256" key="3">
    <source>
        <dbReference type="ARBA" id="ARBA00023242"/>
    </source>
</evidence>
<dbReference type="GO" id="GO:0000727">
    <property type="term" value="P:double-strand break repair via break-induced replication"/>
    <property type="evidence" value="ECO:0007669"/>
    <property type="project" value="TreeGrafter"/>
</dbReference>
<dbReference type="VEuPathDB" id="GiardiaDB:QR46_2332"/>
<comment type="subcellular location">
    <subcellularLocation>
        <location evidence="1">Nucleus</location>
    </subcellularLocation>
</comment>
<evidence type="ECO:0000313" key="6">
    <source>
        <dbReference type="Proteomes" id="UP000070089"/>
    </source>
</evidence>
<comment type="caution">
    <text evidence="5">The sequence shown here is derived from an EMBL/GenBank/DDBJ whole genome shotgun (WGS) entry which is preliminary data.</text>
</comment>
<dbReference type="Gene3D" id="1.20.58.1030">
    <property type="match status" value="1"/>
</dbReference>
<keyword evidence="2" id="KW-0235">DNA replication</keyword>
<reference evidence="5 6" key="1">
    <citation type="journal article" date="2015" name="Mol. Biochem. Parasitol.">
        <title>Identification of polymorphic genes for use in assemblage B genotyping assays through comparative genomics of multiple assemblage B Giardia duodenalis isolates.</title>
        <authorList>
            <person name="Wielinga C."/>
            <person name="Thompson R.C."/>
            <person name="Monis P."/>
            <person name="Ryan U."/>
        </authorList>
    </citation>
    <scope>NUCLEOTIDE SEQUENCE [LARGE SCALE GENOMIC DNA]</scope>
    <source>
        <strain evidence="5 6">BAH15c1</strain>
    </source>
</reference>
<dbReference type="SUPFAM" id="SSF158573">
    <property type="entry name" value="GINS helical bundle-like"/>
    <property type="match status" value="1"/>
</dbReference>
<name>A0A132NU88_GIAIN</name>
<feature type="domain" description="GINS subunit" evidence="4">
    <location>
        <begin position="63"/>
        <end position="122"/>
    </location>
</feature>
<evidence type="ECO:0000256" key="1">
    <source>
        <dbReference type="ARBA" id="ARBA00004123"/>
    </source>
</evidence>
<protein>
    <recommendedName>
        <fullName evidence="4">GINS subunit domain-containing protein</fullName>
    </recommendedName>
</protein>
<dbReference type="GO" id="GO:0000811">
    <property type="term" value="C:GINS complex"/>
    <property type="evidence" value="ECO:0007669"/>
    <property type="project" value="TreeGrafter"/>
</dbReference>
<accession>A0A132NU88</accession>
<dbReference type="InterPro" id="IPR008591">
    <property type="entry name" value="GINS_Sld5"/>
</dbReference>
<evidence type="ECO:0000313" key="5">
    <source>
        <dbReference type="EMBL" id="KWX13634.1"/>
    </source>
</evidence>
<dbReference type="AlphaFoldDB" id="A0A132NU88"/>
<organism evidence="5 6">
    <name type="scientific">Giardia duodenalis assemblage B</name>
    <dbReference type="NCBI Taxonomy" id="1394984"/>
    <lineage>
        <taxon>Eukaryota</taxon>
        <taxon>Metamonada</taxon>
        <taxon>Diplomonadida</taxon>
        <taxon>Hexamitidae</taxon>
        <taxon>Giardiinae</taxon>
        <taxon>Giardia</taxon>
    </lineage>
</organism>
<keyword evidence="3" id="KW-0539">Nucleus</keyword>
<dbReference type="CDD" id="cd11711">
    <property type="entry name" value="GINS_A_Sld5"/>
    <property type="match status" value="1"/>
</dbReference>
<dbReference type="Proteomes" id="UP000070089">
    <property type="component" value="Unassembled WGS sequence"/>
</dbReference>
<dbReference type="Pfam" id="PF05916">
    <property type="entry name" value="Sld5"/>
    <property type="match status" value="1"/>
</dbReference>
<dbReference type="InterPro" id="IPR036224">
    <property type="entry name" value="GINS_bundle-like_dom_sf"/>
</dbReference>
<dbReference type="InterPro" id="IPR021151">
    <property type="entry name" value="GINS_A"/>
</dbReference>
<proteinExistence type="predicted"/>
<dbReference type="PANTHER" id="PTHR21206">
    <property type="entry name" value="SLD5 PROTEIN"/>
    <property type="match status" value="1"/>
</dbReference>
<sequence length="211" mass="24511">MAGLLEANEQNKRAYDRLLQLWNNERYSPIVLPREQGILDTVKKYLSTSQARMNTYDKVHRDMVHLHMERLRYIFEDYVRLRLSKLSDKPFLYMQTELQKYLTENEQDAAKAFLELSLQLLNTTVFQPIRAMLSSHATELDPEASFQKELRETLNRQLVLLRSKVVVVRFLQDATITSFDTGIVVARNDQLAVHFDAVEDHVINGSAVLIG</sequence>
<evidence type="ECO:0000259" key="4">
    <source>
        <dbReference type="Pfam" id="PF05916"/>
    </source>
</evidence>